<comment type="caution">
    <text evidence="8">The sequence shown here is derived from an EMBL/GenBank/DDBJ whole genome shotgun (WGS) entry which is preliminary data.</text>
</comment>
<keyword evidence="9" id="KW-1185">Reference proteome</keyword>
<dbReference type="AlphaFoldDB" id="A0A811UTA7"/>
<keyword evidence="4" id="KW-0238">DNA-binding</keyword>
<reference evidence="8" key="1">
    <citation type="submission" date="2020-11" db="EMBL/GenBank/DDBJ databases">
        <authorList>
            <person name="Whitehead M."/>
        </authorList>
    </citation>
    <scope>NUCLEOTIDE SEQUENCE</scope>
    <source>
        <strain evidence="8">EGII</strain>
    </source>
</reference>
<gene>
    <name evidence="8" type="ORF">CCAP1982_LOCUS10428</name>
</gene>
<sequence length="138" mass="15029">MLIKEWEAKVDLARGAPVFAAHRISFDDQWRKVADKLNVNGPPQRSVVEWKKICTDLKSRTKRKIAENQQRLSATGGSPLRFSALTDMEKSIDSILVMSKAAAPSGLVLGIVTLTIQPTMAALSPTTTPPVLSQSSSQ</sequence>
<evidence type="ECO:0000313" key="8">
    <source>
        <dbReference type="EMBL" id="CAD7001941.1"/>
    </source>
</evidence>
<dbReference type="Pfam" id="PF13873">
    <property type="entry name" value="Myb_DNA-bind_5"/>
    <property type="match status" value="1"/>
</dbReference>
<keyword evidence="3" id="KW-0805">Transcription regulation</keyword>
<name>A0A811UTA7_CERCA</name>
<proteinExistence type="predicted"/>
<evidence type="ECO:0000256" key="1">
    <source>
        <dbReference type="ARBA" id="ARBA00011764"/>
    </source>
</evidence>
<evidence type="ECO:0000256" key="6">
    <source>
        <dbReference type="ARBA" id="ARBA00025466"/>
    </source>
</evidence>
<dbReference type="GO" id="GO:0003677">
    <property type="term" value="F:DNA binding"/>
    <property type="evidence" value="ECO:0007669"/>
    <property type="project" value="UniProtKB-KW"/>
</dbReference>
<dbReference type="PANTHER" id="PTHR23098">
    <property type="entry name" value="AGAP001331-PA-RELATED"/>
    <property type="match status" value="1"/>
</dbReference>
<evidence type="ECO:0000256" key="5">
    <source>
        <dbReference type="ARBA" id="ARBA00023163"/>
    </source>
</evidence>
<dbReference type="PANTHER" id="PTHR23098:SF16">
    <property type="entry name" value="REGULATORY PROTEIN ZESTE"/>
    <property type="match status" value="1"/>
</dbReference>
<evidence type="ECO:0000256" key="4">
    <source>
        <dbReference type="ARBA" id="ARBA00023125"/>
    </source>
</evidence>
<dbReference type="Proteomes" id="UP000606786">
    <property type="component" value="Unassembled WGS sequence"/>
</dbReference>
<keyword evidence="5" id="KW-0804">Transcription</keyword>
<evidence type="ECO:0000313" key="9">
    <source>
        <dbReference type="Proteomes" id="UP000606786"/>
    </source>
</evidence>
<feature type="domain" description="Myb/SANT-like DNA-binding" evidence="7">
    <location>
        <begin position="1"/>
        <end position="66"/>
    </location>
</feature>
<dbReference type="InterPro" id="IPR028002">
    <property type="entry name" value="Myb_DNA-bind_5"/>
</dbReference>
<dbReference type="EMBL" id="CAJHJT010000023">
    <property type="protein sequence ID" value="CAD7001941.1"/>
    <property type="molecule type" value="Genomic_DNA"/>
</dbReference>
<evidence type="ECO:0000259" key="7">
    <source>
        <dbReference type="Pfam" id="PF13873"/>
    </source>
</evidence>
<comment type="function">
    <text evidence="6">Involved in transvection phenomena (= synapsis-dependent gene expression), where the synaptic pairing of chromosomes carrying genes with which zeste interacts influences the expression of these genes. Zeste binds to DNA and stimulates transcription from a nearby promoter.</text>
</comment>
<accession>A0A811UTA7</accession>
<comment type="subunit">
    <text evidence="1">Self-associates forming complexes of several hundred monomers.</text>
</comment>
<evidence type="ECO:0000256" key="3">
    <source>
        <dbReference type="ARBA" id="ARBA00023015"/>
    </source>
</evidence>
<organism evidence="8 9">
    <name type="scientific">Ceratitis capitata</name>
    <name type="common">Mediterranean fruit fly</name>
    <name type="synonym">Tephritis capitata</name>
    <dbReference type="NCBI Taxonomy" id="7213"/>
    <lineage>
        <taxon>Eukaryota</taxon>
        <taxon>Metazoa</taxon>
        <taxon>Ecdysozoa</taxon>
        <taxon>Arthropoda</taxon>
        <taxon>Hexapoda</taxon>
        <taxon>Insecta</taxon>
        <taxon>Pterygota</taxon>
        <taxon>Neoptera</taxon>
        <taxon>Endopterygota</taxon>
        <taxon>Diptera</taxon>
        <taxon>Brachycera</taxon>
        <taxon>Muscomorpha</taxon>
        <taxon>Tephritoidea</taxon>
        <taxon>Tephritidae</taxon>
        <taxon>Ceratitis</taxon>
        <taxon>Ceratitis</taxon>
    </lineage>
</organism>
<protein>
    <recommendedName>
        <fullName evidence="2">Regulatory protein zeste</fullName>
    </recommendedName>
</protein>
<evidence type="ECO:0000256" key="2">
    <source>
        <dbReference type="ARBA" id="ARBA00016807"/>
    </source>
</evidence>
<dbReference type="GO" id="GO:0005634">
    <property type="term" value="C:nucleus"/>
    <property type="evidence" value="ECO:0007669"/>
    <property type="project" value="TreeGrafter"/>
</dbReference>